<dbReference type="GO" id="GO:0009306">
    <property type="term" value="P:protein secretion"/>
    <property type="evidence" value="ECO:0007669"/>
    <property type="project" value="TreeGrafter"/>
</dbReference>
<evidence type="ECO:0000313" key="6">
    <source>
        <dbReference type="Proteomes" id="UP001286456"/>
    </source>
</evidence>
<dbReference type="InterPro" id="IPR016024">
    <property type="entry name" value="ARM-type_fold"/>
</dbReference>
<dbReference type="Pfam" id="PF10304">
    <property type="entry name" value="RTP1_C2"/>
    <property type="match status" value="1"/>
</dbReference>
<dbReference type="InterPro" id="IPR011989">
    <property type="entry name" value="ARM-like"/>
</dbReference>
<dbReference type="InterPro" id="IPR039600">
    <property type="entry name" value="TANGO6/Rtp1"/>
</dbReference>
<reference evidence="5" key="2">
    <citation type="submission" date="2023-06" db="EMBL/GenBank/DDBJ databases">
        <authorList>
            <consortium name="Lawrence Berkeley National Laboratory"/>
            <person name="Haridas S."/>
            <person name="Hensen N."/>
            <person name="Bonometti L."/>
            <person name="Westerberg I."/>
            <person name="Brannstrom I.O."/>
            <person name="Guillou S."/>
            <person name="Cros-Aarteil S."/>
            <person name="Calhoun S."/>
            <person name="Kuo A."/>
            <person name="Mondo S."/>
            <person name="Pangilinan J."/>
            <person name="Riley R."/>
            <person name="Labutti K."/>
            <person name="Andreopoulos B."/>
            <person name="Lipzen A."/>
            <person name="Chen C."/>
            <person name="Yanf M."/>
            <person name="Daum C."/>
            <person name="Ng V."/>
            <person name="Clum A."/>
            <person name="Steindorff A."/>
            <person name="Ohm R."/>
            <person name="Martin F."/>
            <person name="Silar P."/>
            <person name="Natvig D."/>
            <person name="Lalanne C."/>
            <person name="Gautier V."/>
            <person name="Ament-Velasquez S.L."/>
            <person name="Kruys A."/>
            <person name="Hutchinson M.I."/>
            <person name="Powell A.J."/>
            <person name="Barry K."/>
            <person name="Miller A.N."/>
            <person name="Grigoriev I.V."/>
            <person name="Debuchy R."/>
            <person name="Gladieux P."/>
            <person name="Thoren M.H."/>
            <person name="Johannesson H."/>
        </authorList>
    </citation>
    <scope>NUCLEOTIDE SEQUENCE</scope>
    <source>
        <strain evidence="5">SMH4131-1</strain>
    </source>
</reference>
<comment type="caution">
    <text evidence="5">The sequence shown here is derived from an EMBL/GenBank/DDBJ whole genome shotgun (WGS) entry which is preliminary data.</text>
</comment>
<dbReference type="InterPro" id="IPR019414">
    <property type="entry name" value="Rtp1_C2"/>
</dbReference>
<dbReference type="Gene3D" id="1.25.10.10">
    <property type="entry name" value="Leucine-rich Repeat Variant"/>
    <property type="match status" value="1"/>
</dbReference>
<dbReference type="Proteomes" id="UP001286456">
    <property type="component" value="Unassembled WGS sequence"/>
</dbReference>
<evidence type="ECO:0000259" key="3">
    <source>
        <dbReference type="Pfam" id="PF10304"/>
    </source>
</evidence>
<gene>
    <name evidence="5" type="ORF">B0T19DRAFT_254994</name>
</gene>
<protein>
    <recommendedName>
        <fullName evidence="7">RNA polymerase II assembly factor Rtp1 C-terminal domain-containing protein</fullName>
    </recommendedName>
</protein>
<comment type="similarity">
    <text evidence="1">Belongs to the Tango6 family.</text>
</comment>
<accession>A0AAE0I9I8</accession>
<dbReference type="PANTHER" id="PTHR20959">
    <property type="entry name" value="TRANSPORT AND GOLGI ORGANIZATION PROTEIN 6 FAMILY MEMBER"/>
    <property type="match status" value="1"/>
</dbReference>
<sequence>MMMMMIAGLTIYRLRTRTFGLVAALNVLVRPDHVPPWLRARLMKILTAIPVRPDGVRATLEFVFAVHPSSTVKTSEAAEPQKRGANITHEALEMTSRLISLPPSSVTAETWYAAVAPQLLAPLDGTEGPELMKAAAYIIGFGILGRKASGAPGTAGWKYLAEPMIESIKPLPTGPRNRPVTDTDMDEVIDLSKETVLVTQNEMATALCRLHALVVSHPNPGLCKRLLTPLLLPLWSLSSWVGAQPSISEKVCVPAQELLKIFLVLSSSPDILLALVRHLGYVGGWDKQNPEWVYKEVQGELQIVDARRPPLGSPAEANSQISMEDIDQKIPKLLDLATATLSDAVISTAFISLFGRWLESTRALGGGGDHILVKQEKDEQDPMIQLMEVKVLQAMMDKFPEKLANQPTQLLGLVSKVLAGYGNRREGDDDDEVTGVALSLLNMVITVPGFQKSSIDPEIITLIESSLESLSRSDDMDISRTATNMALLLRYRDELDDPSELSTVPTDRQIEDRKTYSLAISYITQADSPPPVRSEGLNLISNLITSHSPILDIPGILVLMSSLMRDSEDYINLRIIKIFTLLADKHPKSVTSELLDHYIDRKEAETIDSRLRFGEALLQVVERLGESFTGDLAQQIGEALISIASRRGHRPKTEAKQAKDDRLRQQKNKEAEEAWDGPVPDLSEDMTPAEQAKNDILNQIVEGWESKRGTEDVRIRASALSILANAIETNVAGLGPTLVSSAVDLCVATLQVEPEMEKGILRRSAILLVMSFVRALDRAKQTRRRLGFGLAAQEDIMRTLRYVAQTDNDGLVQQHARDVLESLQNWQMAGLVTPEVETLGQQTAGLTRLAGLEVNPGRSAALGGRPLIEEIE</sequence>
<feature type="domain" description="RNA polymerase II assembly factor Rtp1 C-terminal" evidence="4">
    <location>
        <begin position="526"/>
        <end position="626"/>
    </location>
</feature>
<evidence type="ECO:0000256" key="2">
    <source>
        <dbReference type="SAM" id="MobiDB-lite"/>
    </source>
</evidence>
<dbReference type="SUPFAM" id="SSF48371">
    <property type="entry name" value="ARM repeat"/>
    <property type="match status" value="1"/>
</dbReference>
<feature type="compositionally biased region" description="Basic and acidic residues" evidence="2">
    <location>
        <begin position="651"/>
        <end position="672"/>
    </location>
</feature>
<dbReference type="AlphaFoldDB" id="A0AAE0I9I8"/>
<dbReference type="EMBL" id="JAUEPO010000005">
    <property type="protein sequence ID" value="KAK3320996.1"/>
    <property type="molecule type" value="Genomic_DNA"/>
</dbReference>
<evidence type="ECO:0000259" key="4">
    <source>
        <dbReference type="Pfam" id="PF10363"/>
    </source>
</evidence>
<evidence type="ECO:0000313" key="5">
    <source>
        <dbReference type="EMBL" id="KAK3320996.1"/>
    </source>
</evidence>
<dbReference type="InterPro" id="IPR019451">
    <property type="entry name" value="Rtp1_C1"/>
</dbReference>
<name>A0AAE0I9I8_9PEZI</name>
<feature type="region of interest" description="Disordered" evidence="2">
    <location>
        <begin position="647"/>
        <end position="682"/>
    </location>
</feature>
<keyword evidence="6" id="KW-1185">Reference proteome</keyword>
<evidence type="ECO:0000256" key="1">
    <source>
        <dbReference type="ARBA" id="ARBA00005724"/>
    </source>
</evidence>
<reference evidence="5" key="1">
    <citation type="journal article" date="2023" name="Mol. Phylogenet. Evol.">
        <title>Genome-scale phylogeny and comparative genomics of the fungal order Sordariales.</title>
        <authorList>
            <person name="Hensen N."/>
            <person name="Bonometti L."/>
            <person name="Westerberg I."/>
            <person name="Brannstrom I.O."/>
            <person name="Guillou S."/>
            <person name="Cros-Aarteil S."/>
            <person name="Calhoun S."/>
            <person name="Haridas S."/>
            <person name="Kuo A."/>
            <person name="Mondo S."/>
            <person name="Pangilinan J."/>
            <person name="Riley R."/>
            <person name="LaButti K."/>
            <person name="Andreopoulos B."/>
            <person name="Lipzen A."/>
            <person name="Chen C."/>
            <person name="Yan M."/>
            <person name="Daum C."/>
            <person name="Ng V."/>
            <person name="Clum A."/>
            <person name="Steindorff A."/>
            <person name="Ohm R.A."/>
            <person name="Martin F."/>
            <person name="Silar P."/>
            <person name="Natvig D.O."/>
            <person name="Lalanne C."/>
            <person name="Gautier V."/>
            <person name="Ament-Velasquez S.L."/>
            <person name="Kruys A."/>
            <person name="Hutchinson M.I."/>
            <person name="Powell A.J."/>
            <person name="Barry K."/>
            <person name="Miller A.N."/>
            <person name="Grigoriev I.V."/>
            <person name="Debuchy R."/>
            <person name="Gladieux P."/>
            <person name="Hiltunen Thoren M."/>
            <person name="Johannesson H."/>
        </authorList>
    </citation>
    <scope>NUCLEOTIDE SEQUENCE</scope>
    <source>
        <strain evidence="5">SMH4131-1</strain>
    </source>
</reference>
<organism evidence="5 6">
    <name type="scientific">Cercophora scortea</name>
    <dbReference type="NCBI Taxonomy" id="314031"/>
    <lineage>
        <taxon>Eukaryota</taxon>
        <taxon>Fungi</taxon>
        <taxon>Dikarya</taxon>
        <taxon>Ascomycota</taxon>
        <taxon>Pezizomycotina</taxon>
        <taxon>Sordariomycetes</taxon>
        <taxon>Sordariomycetidae</taxon>
        <taxon>Sordariales</taxon>
        <taxon>Lasiosphaeriaceae</taxon>
        <taxon>Cercophora</taxon>
    </lineage>
</organism>
<proteinExistence type="inferred from homology"/>
<dbReference type="Pfam" id="PF10363">
    <property type="entry name" value="RTP1_C1"/>
    <property type="match status" value="1"/>
</dbReference>
<evidence type="ECO:0008006" key="7">
    <source>
        <dbReference type="Google" id="ProtNLM"/>
    </source>
</evidence>
<dbReference type="PANTHER" id="PTHR20959:SF1">
    <property type="entry name" value="TRANSPORT AND GOLGI ORGANIZATION PROTEIN 6 HOMOLOG"/>
    <property type="match status" value="1"/>
</dbReference>
<feature type="domain" description="RNA polymerase II assembly factor Rtp1 C-terminal" evidence="3">
    <location>
        <begin position="793"/>
        <end position="824"/>
    </location>
</feature>